<dbReference type="AlphaFoldDB" id="F0Z8I1"/>
<dbReference type="GeneID" id="10509649"/>
<dbReference type="FunCoup" id="F0Z8I1">
    <property type="interactions" value="937"/>
</dbReference>
<evidence type="ECO:0000313" key="1">
    <source>
        <dbReference type="EMBL" id="EGC39760.1"/>
    </source>
</evidence>
<dbReference type="InterPro" id="IPR036093">
    <property type="entry name" value="NAC_dom_sf"/>
</dbReference>
<dbReference type="RefSeq" id="XP_003283746.1">
    <property type="nucleotide sequence ID" value="XM_003283698.1"/>
</dbReference>
<protein>
    <submittedName>
        <fullName evidence="1">Uncharacterized protein</fullName>
    </submittedName>
</protein>
<dbReference type="VEuPathDB" id="AmoebaDB:DICPUDRAFT_93523"/>
<name>F0Z8I1_DICPU</name>
<dbReference type="OrthoDB" id="10528361at2759"/>
<keyword evidence="2" id="KW-1185">Reference proteome</keyword>
<dbReference type="InParanoid" id="F0Z8I1"/>
<dbReference type="SUPFAM" id="SSF101941">
    <property type="entry name" value="NAC domain"/>
    <property type="match status" value="1"/>
</dbReference>
<dbReference type="GO" id="GO:0003677">
    <property type="term" value="F:DNA binding"/>
    <property type="evidence" value="ECO:0007669"/>
    <property type="project" value="InterPro"/>
</dbReference>
<dbReference type="GO" id="GO:0006355">
    <property type="term" value="P:regulation of DNA-templated transcription"/>
    <property type="evidence" value="ECO:0007669"/>
    <property type="project" value="InterPro"/>
</dbReference>
<proteinExistence type="predicted"/>
<dbReference type="Proteomes" id="UP000001064">
    <property type="component" value="Unassembled WGS sequence"/>
</dbReference>
<gene>
    <name evidence="1" type="ORF">DICPUDRAFT_93523</name>
</gene>
<organism evidence="1 2">
    <name type="scientific">Dictyostelium purpureum</name>
    <name type="common">Slime mold</name>
    <dbReference type="NCBI Taxonomy" id="5786"/>
    <lineage>
        <taxon>Eukaryota</taxon>
        <taxon>Amoebozoa</taxon>
        <taxon>Evosea</taxon>
        <taxon>Eumycetozoa</taxon>
        <taxon>Dictyostelia</taxon>
        <taxon>Dictyosteliales</taxon>
        <taxon>Dictyosteliaceae</taxon>
        <taxon>Dictyostelium</taxon>
    </lineage>
</organism>
<dbReference type="EMBL" id="GL870952">
    <property type="protein sequence ID" value="EGC39760.1"/>
    <property type="molecule type" value="Genomic_DNA"/>
</dbReference>
<evidence type="ECO:0000313" key="2">
    <source>
        <dbReference type="Proteomes" id="UP000001064"/>
    </source>
</evidence>
<dbReference type="KEGG" id="dpp:DICPUDRAFT_93523"/>
<reference evidence="2" key="1">
    <citation type="journal article" date="2011" name="Genome Biol.">
        <title>Comparative genomics of the social amoebae Dictyostelium discoideum and Dictyostelium purpureum.</title>
        <authorList>
            <consortium name="US DOE Joint Genome Institute (JGI-PGF)"/>
            <person name="Sucgang R."/>
            <person name="Kuo A."/>
            <person name="Tian X."/>
            <person name="Salerno W."/>
            <person name="Parikh A."/>
            <person name="Feasley C.L."/>
            <person name="Dalin E."/>
            <person name="Tu H."/>
            <person name="Huang E."/>
            <person name="Barry K."/>
            <person name="Lindquist E."/>
            <person name="Shapiro H."/>
            <person name="Bruce D."/>
            <person name="Schmutz J."/>
            <person name="Salamov A."/>
            <person name="Fey P."/>
            <person name="Gaudet P."/>
            <person name="Anjard C."/>
            <person name="Babu M.M."/>
            <person name="Basu S."/>
            <person name="Bushmanova Y."/>
            <person name="van der Wel H."/>
            <person name="Katoh-Kurasawa M."/>
            <person name="Dinh C."/>
            <person name="Coutinho P.M."/>
            <person name="Saito T."/>
            <person name="Elias M."/>
            <person name="Schaap P."/>
            <person name="Kay R.R."/>
            <person name="Henrissat B."/>
            <person name="Eichinger L."/>
            <person name="Rivero F."/>
            <person name="Putnam N.H."/>
            <person name="West C.M."/>
            <person name="Loomis W.F."/>
            <person name="Chisholm R.L."/>
            <person name="Shaulsky G."/>
            <person name="Strassmann J.E."/>
            <person name="Queller D.C."/>
            <person name="Kuspa A."/>
            <person name="Grigoriev I.V."/>
        </authorList>
    </citation>
    <scope>NUCLEOTIDE SEQUENCE [LARGE SCALE GENOMIC DNA]</scope>
    <source>
        <strain evidence="2">QSDP1</strain>
    </source>
</reference>
<dbReference type="eggNOG" id="ENOG502RHR9">
    <property type="taxonomic scope" value="Eukaryota"/>
</dbReference>
<sequence>MLHIRTYDYKYILILYAYYKLGQLFNVYVNNQLINVVLEDYSLSNFESGTVHFVNIKSKIRKRKLSSSGYWKQNGIENVIKAALPESLIGSKRTLTYQEDKKYKLWEYGLYLNNYQYGYNVLIRHYLCDTVGTPQRYVSGNIKVSIRPKEGNISFSRSDFVIDENDFEVIDSIYYFICNNKFNIIDINMNIYDNHSGILDENDAENQHRLITSK</sequence>
<dbReference type="OMA" id="GYWKQNG"/>
<accession>F0Z8I1</accession>